<keyword evidence="2 8" id="KW-0813">Transport</keyword>
<evidence type="ECO:0000256" key="5">
    <source>
        <dbReference type="ARBA" id="ARBA00023077"/>
    </source>
</evidence>
<reference evidence="12 13" key="1">
    <citation type="journal article" date="2012" name="J. Bacteriol.">
        <title>Genome sequence of Sphingobium indicum B90A, a hexachlorocyclohexane-degrading bacterium.</title>
        <authorList>
            <person name="Anand S."/>
            <person name="Sangwan N."/>
            <person name="Lata P."/>
            <person name="Kaur J."/>
            <person name="Dua A."/>
            <person name="Singh A.K."/>
            <person name="Verma M."/>
            <person name="Kaur J."/>
            <person name="Khurana J.P."/>
            <person name="Khurana P."/>
            <person name="Mathur S."/>
            <person name="Lal R."/>
        </authorList>
    </citation>
    <scope>NUCLEOTIDE SEQUENCE [LARGE SCALE GENOMIC DNA]</scope>
    <source>
        <strain evidence="13">DSM 16412 / CCM 7286 / MTCC 6364 / B90A</strain>
    </source>
</reference>
<evidence type="ECO:0000259" key="11">
    <source>
        <dbReference type="Pfam" id="PF07715"/>
    </source>
</evidence>
<keyword evidence="7 8" id="KW-0998">Cell outer membrane</keyword>
<keyword evidence="5 9" id="KW-0798">TonB box</keyword>
<dbReference type="InterPro" id="IPR039426">
    <property type="entry name" value="TonB-dep_rcpt-like"/>
</dbReference>
<dbReference type="Pfam" id="PF00593">
    <property type="entry name" value="TonB_dep_Rec_b-barrel"/>
    <property type="match status" value="1"/>
</dbReference>
<dbReference type="KEGG" id="sinb:SIDU_06765"/>
<dbReference type="Proteomes" id="UP000004550">
    <property type="component" value="Chromosome"/>
</dbReference>
<feature type="domain" description="TonB-dependent receptor-like beta-barrel" evidence="10">
    <location>
        <begin position="463"/>
        <end position="943"/>
    </location>
</feature>
<evidence type="ECO:0000313" key="13">
    <source>
        <dbReference type="Proteomes" id="UP000004550"/>
    </source>
</evidence>
<keyword evidence="12" id="KW-0675">Receptor</keyword>
<comment type="subcellular location">
    <subcellularLocation>
        <location evidence="1 8">Cell outer membrane</location>
        <topology evidence="1 8">Multi-pass membrane protein</topology>
    </subcellularLocation>
</comment>
<evidence type="ECO:0000256" key="3">
    <source>
        <dbReference type="ARBA" id="ARBA00022452"/>
    </source>
</evidence>
<evidence type="ECO:0000256" key="6">
    <source>
        <dbReference type="ARBA" id="ARBA00023136"/>
    </source>
</evidence>
<evidence type="ECO:0000256" key="9">
    <source>
        <dbReference type="RuleBase" id="RU003357"/>
    </source>
</evidence>
<evidence type="ECO:0000259" key="10">
    <source>
        <dbReference type="Pfam" id="PF00593"/>
    </source>
</evidence>
<sequence length="984" mass="105016">MQYRDEEISFPADFPIPYPSHPILPARFTGMDGGSGLFLRWTTSERQKPSATGEYSMRIRHALAGFAFAACLVSPTKLVASPKMDATLSQRHKFDIAPQPLSSALRQLSTQSGVRILFPYDEVASIRSRRVQGWLSTEDALKRLLAGTALRHSEAGAGVIALAVPASRTVAHRSPLSVQLAQVAMAGGSGAPVAMAPADAEEASAPIIVTGTRQTTRTVAESLAPIDVLSAKDLEASGKQSVRDLLGTLVPSINVSNSGAGASFAVKTLSLRGLAGDHLLVLVNGKRRHNTATLFINGTTQNGQSPPDLDLIPSSAIERIEVLRDGASAQYGSDAIAGVVNILLKNDASGSASFLGGATADGGGEQGRFQISKGFGIGDGGHVHFTLDAFLQGRTYRSAPNPGQFYARVGQLYSSTTGALDPREATVDRRVNRGGQPQVSGINFAYDLSLPVSDQVELYLFGTASRRHSDAWLTYRFPDAPNNIPELFPNGYSPHLHIYDEDFQTTAGLRGDLSDTFHYDLSSSFSRDWAKYRESSVLNASLGPASPTDMHIGAVTSKEWTTNLDLQKTVDLGLAEPLLVALGAEYRWNSYAIGAGDPVSYIDGGYRSTTGPNAGVLRTSGSQGVTGFPLSSAGTWSRDNWSAYLNLEQQVVEGFEVALAGRHEDYSDFGTTDTGKASVRIEPLRGLALRGTASTGFRAPTLQQQHYSSASTINVGGVLLPVSALPVDSAAAVALGATPLKPEKSRNLSAGIVLTPTPRLNITVDAYQIRIKDRILLSETLQGPLVRGVLAAAGITSSAGGFYFSNAADTRTRGLDVVSTWRAGLGDLGHALFSLSANFNKTVFTHVDAVPLVLADSGLMLIGRAKRGDFTKGTPRDKFIANMFWTRGPASLNLRATRYGKVTMVHPTTPSLDAEIDPKVIFDLELGMELRKGIKLTAGANNLFNIYPDKLPVSLQANGFSLYNQYSPYGASGGFYYGRLNFEF</sequence>
<dbReference type="InterPro" id="IPR037066">
    <property type="entry name" value="Plug_dom_sf"/>
</dbReference>
<evidence type="ECO:0000256" key="7">
    <source>
        <dbReference type="ARBA" id="ARBA00023237"/>
    </source>
</evidence>
<keyword evidence="4 8" id="KW-0812">Transmembrane</keyword>
<accession>A0A1L5BMZ4</accession>
<evidence type="ECO:0000256" key="1">
    <source>
        <dbReference type="ARBA" id="ARBA00004571"/>
    </source>
</evidence>
<dbReference type="CDD" id="cd01347">
    <property type="entry name" value="ligand_gated_channel"/>
    <property type="match status" value="1"/>
</dbReference>
<dbReference type="PANTHER" id="PTHR47234">
    <property type="match status" value="1"/>
</dbReference>
<keyword evidence="6 8" id="KW-0472">Membrane</keyword>
<evidence type="ECO:0000256" key="4">
    <source>
        <dbReference type="ARBA" id="ARBA00022692"/>
    </source>
</evidence>
<dbReference type="EMBL" id="CP013070">
    <property type="protein sequence ID" value="APL94233.1"/>
    <property type="molecule type" value="Genomic_DNA"/>
</dbReference>
<dbReference type="GO" id="GO:0009279">
    <property type="term" value="C:cell outer membrane"/>
    <property type="evidence" value="ECO:0007669"/>
    <property type="project" value="UniProtKB-SubCell"/>
</dbReference>
<dbReference type="InterPro" id="IPR012910">
    <property type="entry name" value="Plug_dom"/>
</dbReference>
<evidence type="ECO:0000256" key="2">
    <source>
        <dbReference type="ARBA" id="ARBA00022448"/>
    </source>
</evidence>
<dbReference type="InterPro" id="IPR036942">
    <property type="entry name" value="Beta-barrel_TonB_sf"/>
</dbReference>
<dbReference type="Gene3D" id="3.55.50.30">
    <property type="match status" value="1"/>
</dbReference>
<gene>
    <name evidence="12" type="ORF">SIDU_06765</name>
</gene>
<dbReference type="PROSITE" id="PS52016">
    <property type="entry name" value="TONB_DEPENDENT_REC_3"/>
    <property type="match status" value="1"/>
</dbReference>
<dbReference type="Pfam" id="PF07715">
    <property type="entry name" value="Plug"/>
    <property type="match status" value="1"/>
</dbReference>
<feature type="domain" description="TonB-dependent receptor plug" evidence="11">
    <location>
        <begin position="220"/>
        <end position="339"/>
    </location>
</feature>
<keyword evidence="3 8" id="KW-1134">Transmembrane beta strand</keyword>
<dbReference type="PANTHER" id="PTHR47234:SF3">
    <property type="entry name" value="SECRETIN_TONB SHORT N-TERMINAL DOMAIN-CONTAINING PROTEIN"/>
    <property type="match status" value="1"/>
</dbReference>
<organism evidence="12 13">
    <name type="scientific">Sphingobium indicum (strain DSM 16412 / CCM 7286 / MTCC 6364 / B90A)</name>
    <dbReference type="NCBI Taxonomy" id="861109"/>
    <lineage>
        <taxon>Bacteria</taxon>
        <taxon>Pseudomonadati</taxon>
        <taxon>Pseudomonadota</taxon>
        <taxon>Alphaproteobacteria</taxon>
        <taxon>Sphingomonadales</taxon>
        <taxon>Sphingomonadaceae</taxon>
        <taxon>Sphingobium</taxon>
    </lineage>
</organism>
<dbReference type="Gene3D" id="2.170.130.10">
    <property type="entry name" value="TonB-dependent receptor, plug domain"/>
    <property type="match status" value="1"/>
</dbReference>
<dbReference type="InterPro" id="IPR000531">
    <property type="entry name" value="Beta-barrel_TonB"/>
</dbReference>
<dbReference type="SUPFAM" id="SSF56935">
    <property type="entry name" value="Porins"/>
    <property type="match status" value="1"/>
</dbReference>
<dbReference type="RefSeq" id="WP_007688934.1">
    <property type="nucleotide sequence ID" value="NZ_CP013070.1"/>
</dbReference>
<dbReference type="AlphaFoldDB" id="A0A1L5BMZ4"/>
<evidence type="ECO:0000313" key="12">
    <source>
        <dbReference type="EMBL" id="APL94233.1"/>
    </source>
</evidence>
<protein>
    <submittedName>
        <fullName evidence="12">TonB-dependent receptor</fullName>
    </submittedName>
</protein>
<comment type="similarity">
    <text evidence="8 9">Belongs to the TonB-dependent receptor family.</text>
</comment>
<dbReference type="Gene3D" id="2.40.170.20">
    <property type="entry name" value="TonB-dependent receptor, beta-barrel domain"/>
    <property type="match status" value="1"/>
</dbReference>
<proteinExistence type="inferred from homology"/>
<name>A0A1L5BMZ4_SPHIB</name>
<evidence type="ECO:0000256" key="8">
    <source>
        <dbReference type="PROSITE-ProRule" id="PRU01360"/>
    </source>
</evidence>